<organism evidence="10 11">
    <name type="scientific">Paramicrobacterium humi</name>
    <dbReference type="NCBI Taxonomy" id="640635"/>
    <lineage>
        <taxon>Bacteria</taxon>
        <taxon>Bacillati</taxon>
        <taxon>Actinomycetota</taxon>
        <taxon>Actinomycetes</taxon>
        <taxon>Micrococcales</taxon>
        <taxon>Microbacteriaceae</taxon>
        <taxon>Paramicrobacterium</taxon>
    </lineage>
</organism>
<keyword evidence="7" id="KW-0479">Metal-binding</keyword>
<comment type="subcellular location">
    <subcellularLocation>
        <location evidence="7">Cytoplasm</location>
    </subcellularLocation>
</comment>
<dbReference type="NCBIfam" id="TIGR00109">
    <property type="entry name" value="hemH"/>
    <property type="match status" value="1"/>
</dbReference>
<dbReference type="GO" id="GO:0046872">
    <property type="term" value="F:metal ion binding"/>
    <property type="evidence" value="ECO:0007669"/>
    <property type="project" value="UniProtKB-KW"/>
</dbReference>
<comment type="pathway">
    <text evidence="1 7">Porphyrin-containing compound metabolism; protoheme biosynthesis.</text>
</comment>
<dbReference type="UniPathway" id="UPA00252"/>
<dbReference type="SUPFAM" id="SSF53800">
    <property type="entry name" value="Chelatase"/>
    <property type="match status" value="1"/>
</dbReference>
<dbReference type="OrthoDB" id="9776380at2"/>
<dbReference type="PANTHER" id="PTHR11108">
    <property type="entry name" value="FERROCHELATASE"/>
    <property type="match status" value="1"/>
</dbReference>
<evidence type="ECO:0000313" key="11">
    <source>
        <dbReference type="Proteomes" id="UP000199183"/>
    </source>
</evidence>
<proteinExistence type="inferred from homology"/>
<dbReference type="STRING" id="640635.SAMN04489806_0879"/>
<dbReference type="NCBIfam" id="NF000689">
    <property type="entry name" value="PRK00035.2-1"/>
    <property type="match status" value="1"/>
</dbReference>
<dbReference type="GO" id="GO:0006783">
    <property type="term" value="P:heme biosynthetic process"/>
    <property type="evidence" value="ECO:0007669"/>
    <property type="project" value="UniProtKB-UniRule"/>
</dbReference>
<sequence>MSYDAILLASFGGPEGQDDVIPFLKNVTRGKGIPEERLEEVAVHYRHHGGVSPINEQNRDLKAALEAELARRGIDIPVYWGNRNWDPYFTDALRELHADGKRDVLAIVTSAYTSYSGVKQYHEDFDRALDETGLRDSVRITRIREFFDHPGFVSPFVEGVREALDSLSDAANTHVMFVTHSIPTAAATESGPEYGEGGAYEAQHRAVAEAIMRRAGSDAPHSLVYQSRSGNPATPWLEPDINDAIAELDGVDALVIVPIGFVSDHMEVLWDLDNEALETARENGIRAVRVPTPGVHPAFVAGLVDLLGERLQNIPDAERPHETDLGPWPDHAPQGADLAGVTPAS</sequence>
<dbReference type="GO" id="GO:0004325">
    <property type="term" value="F:ferrochelatase activity"/>
    <property type="evidence" value="ECO:0007669"/>
    <property type="project" value="UniProtKB-UniRule"/>
</dbReference>
<evidence type="ECO:0000256" key="6">
    <source>
        <dbReference type="ARBA" id="ARBA00024536"/>
    </source>
</evidence>
<keyword evidence="11" id="KW-1185">Reference proteome</keyword>
<comment type="caution">
    <text evidence="7">Lacks conserved residue(s) required for the propagation of feature annotation.</text>
</comment>
<name>A0A1H4JVA5_9MICO</name>
<dbReference type="AlphaFoldDB" id="A0A1H4JVA5"/>
<dbReference type="InterPro" id="IPR001015">
    <property type="entry name" value="Ferrochelatase"/>
</dbReference>
<evidence type="ECO:0000313" key="10">
    <source>
        <dbReference type="EMBL" id="SEB50133.1"/>
    </source>
</evidence>
<evidence type="ECO:0000256" key="1">
    <source>
        <dbReference type="ARBA" id="ARBA00004744"/>
    </source>
</evidence>
<keyword evidence="2 7" id="KW-0408">Iron</keyword>
<accession>A0A1H4JVA5</accession>
<dbReference type="CDD" id="cd03411">
    <property type="entry name" value="Ferrochelatase_N"/>
    <property type="match status" value="1"/>
</dbReference>
<feature type="binding site" evidence="7">
    <location>
        <position position="52"/>
    </location>
    <ligand>
        <name>Fe-coproporphyrin III</name>
        <dbReference type="ChEBI" id="CHEBI:68438"/>
    </ligand>
</feature>
<evidence type="ECO:0000256" key="5">
    <source>
        <dbReference type="ARBA" id="ARBA00023244"/>
    </source>
</evidence>
<feature type="binding site" evidence="7">
    <location>
        <position position="121"/>
    </location>
    <ligand>
        <name>Fe-coproporphyrin III</name>
        <dbReference type="ChEBI" id="CHEBI:68438"/>
    </ligand>
</feature>
<dbReference type="Pfam" id="PF00762">
    <property type="entry name" value="Ferrochelatase"/>
    <property type="match status" value="1"/>
</dbReference>
<dbReference type="EMBL" id="FNRY01000001">
    <property type="protein sequence ID" value="SEB50133.1"/>
    <property type="molecule type" value="Genomic_DNA"/>
</dbReference>
<dbReference type="GO" id="GO:0005737">
    <property type="term" value="C:cytoplasm"/>
    <property type="evidence" value="ECO:0007669"/>
    <property type="project" value="UniProtKB-SubCell"/>
</dbReference>
<keyword evidence="7" id="KW-0963">Cytoplasm</keyword>
<comment type="similarity">
    <text evidence="7 8">Belongs to the ferrochelatase family.</text>
</comment>
<evidence type="ECO:0000256" key="3">
    <source>
        <dbReference type="ARBA" id="ARBA00023133"/>
    </source>
</evidence>
<comment type="function">
    <text evidence="7">Involved in coproporphyrin-dependent heme b biosynthesis. Catalyzes the insertion of ferrous iron into coproporphyrin III to form Fe-coproporphyrin III.</text>
</comment>
<keyword evidence="5 7" id="KW-0627">Porphyrin biosynthesis</keyword>
<dbReference type="EC" id="4.99.1.9" evidence="7"/>
<protein>
    <recommendedName>
        <fullName evidence="7">Coproporphyrin III ferrochelatase</fullName>
        <ecNumber evidence="7">4.99.1.9</ecNumber>
    </recommendedName>
</protein>
<gene>
    <name evidence="7" type="primary">cpfC</name>
    <name evidence="10" type="ORF">SAMN04489806_0879</name>
</gene>
<dbReference type="CDD" id="cd00419">
    <property type="entry name" value="Ferrochelatase_C"/>
    <property type="match status" value="1"/>
</dbReference>
<evidence type="ECO:0000256" key="4">
    <source>
        <dbReference type="ARBA" id="ARBA00023239"/>
    </source>
</evidence>
<evidence type="ECO:0000256" key="9">
    <source>
        <dbReference type="SAM" id="MobiDB-lite"/>
    </source>
</evidence>
<dbReference type="PANTHER" id="PTHR11108:SF1">
    <property type="entry name" value="FERROCHELATASE, MITOCHONDRIAL"/>
    <property type="match status" value="1"/>
</dbReference>
<feature type="region of interest" description="Disordered" evidence="9">
    <location>
        <begin position="317"/>
        <end position="345"/>
    </location>
</feature>
<dbReference type="InterPro" id="IPR033644">
    <property type="entry name" value="Ferrochelatase_C"/>
</dbReference>
<dbReference type="Gene3D" id="3.40.50.1400">
    <property type="match status" value="2"/>
</dbReference>
<dbReference type="RefSeq" id="WP_091180386.1">
    <property type="nucleotide sequence ID" value="NZ_FNRY01000001.1"/>
</dbReference>
<feature type="binding site" evidence="7">
    <location>
        <position position="267"/>
    </location>
    <ligand>
        <name>Fe(2+)</name>
        <dbReference type="ChEBI" id="CHEBI:29033"/>
    </ligand>
</feature>
<keyword evidence="3 7" id="KW-0350">Heme biosynthesis</keyword>
<feature type="binding site" evidence="7">
    <location>
        <position position="180"/>
    </location>
    <ligand>
        <name>Fe(2+)</name>
        <dbReference type="ChEBI" id="CHEBI:29033"/>
    </ligand>
</feature>
<evidence type="ECO:0000256" key="8">
    <source>
        <dbReference type="RuleBase" id="RU004185"/>
    </source>
</evidence>
<comment type="catalytic activity">
    <reaction evidence="6">
        <text>Fe-coproporphyrin III + 2 H(+) = coproporphyrin III + Fe(2+)</text>
        <dbReference type="Rhea" id="RHEA:49572"/>
        <dbReference type="ChEBI" id="CHEBI:15378"/>
        <dbReference type="ChEBI" id="CHEBI:29033"/>
        <dbReference type="ChEBI" id="CHEBI:68438"/>
        <dbReference type="ChEBI" id="CHEBI:131725"/>
        <dbReference type="EC" id="4.99.1.9"/>
    </reaction>
    <physiologicalReaction direction="right-to-left" evidence="6">
        <dbReference type="Rhea" id="RHEA:49574"/>
    </physiologicalReaction>
</comment>
<evidence type="ECO:0000256" key="7">
    <source>
        <dbReference type="HAMAP-Rule" id="MF_00323"/>
    </source>
</evidence>
<reference evidence="10 11" key="1">
    <citation type="submission" date="2016-10" db="EMBL/GenBank/DDBJ databases">
        <authorList>
            <person name="de Groot N.N."/>
        </authorList>
    </citation>
    <scope>NUCLEOTIDE SEQUENCE [LARGE SCALE GENOMIC DNA]</scope>
    <source>
        <strain evidence="10 11">DSM 21799</strain>
    </source>
</reference>
<dbReference type="Proteomes" id="UP000199183">
    <property type="component" value="Unassembled WGS sequence"/>
</dbReference>
<dbReference type="HAMAP" id="MF_00323">
    <property type="entry name" value="Ferrochelatase"/>
    <property type="match status" value="1"/>
</dbReference>
<dbReference type="InterPro" id="IPR033659">
    <property type="entry name" value="Ferrochelatase_N"/>
</dbReference>
<keyword evidence="4 7" id="KW-0456">Lyase</keyword>
<evidence type="ECO:0000256" key="2">
    <source>
        <dbReference type="ARBA" id="ARBA00023004"/>
    </source>
</evidence>